<dbReference type="GO" id="GO:0050313">
    <property type="term" value="F:sulfur dioxygenase activity"/>
    <property type="evidence" value="ECO:0007669"/>
    <property type="project" value="TreeGrafter"/>
</dbReference>
<dbReference type="SUPFAM" id="SSF52821">
    <property type="entry name" value="Rhodanese/Cell cycle control phosphatase"/>
    <property type="match status" value="2"/>
</dbReference>
<feature type="domain" description="Rhodanese" evidence="2">
    <location>
        <begin position="742"/>
        <end position="765"/>
    </location>
</feature>
<reference evidence="4" key="1">
    <citation type="submission" date="2015-09" db="EMBL/GenBank/DDBJ databases">
        <authorList>
            <consortium name="Pathogen Informatics"/>
        </authorList>
    </citation>
    <scope>NUCLEOTIDE SEQUENCE [LARGE SCALE GENOMIC DNA]</scope>
    <source>
        <strain evidence="4">Lake Konstanz</strain>
    </source>
</reference>
<feature type="region of interest" description="Disordered" evidence="1">
    <location>
        <begin position="600"/>
        <end position="652"/>
    </location>
</feature>
<keyword evidence="4" id="KW-1185">Reference proteome</keyword>
<evidence type="ECO:0000259" key="2">
    <source>
        <dbReference type="PROSITE" id="PS50206"/>
    </source>
</evidence>
<dbReference type="GO" id="GO:0006749">
    <property type="term" value="P:glutathione metabolic process"/>
    <property type="evidence" value="ECO:0007669"/>
    <property type="project" value="TreeGrafter"/>
</dbReference>
<protein>
    <submittedName>
        <fullName evidence="3">Rhodanese-like protein, putative</fullName>
    </submittedName>
</protein>
<dbReference type="EMBL" id="CYKH01000928">
    <property type="protein sequence ID" value="CUG67247.1"/>
    <property type="molecule type" value="Genomic_DNA"/>
</dbReference>
<evidence type="ECO:0000313" key="4">
    <source>
        <dbReference type="Proteomes" id="UP000051952"/>
    </source>
</evidence>
<dbReference type="Proteomes" id="UP000051952">
    <property type="component" value="Unassembled WGS sequence"/>
</dbReference>
<dbReference type="Pfam" id="PF00581">
    <property type="entry name" value="Rhodanese"/>
    <property type="match status" value="1"/>
</dbReference>
<feature type="region of interest" description="Disordered" evidence="1">
    <location>
        <begin position="183"/>
        <end position="215"/>
    </location>
</feature>
<evidence type="ECO:0000256" key="1">
    <source>
        <dbReference type="SAM" id="MobiDB-lite"/>
    </source>
</evidence>
<feature type="compositionally biased region" description="Low complexity" evidence="1">
    <location>
        <begin position="14"/>
        <end position="25"/>
    </location>
</feature>
<dbReference type="SUPFAM" id="SSF56281">
    <property type="entry name" value="Metallo-hydrolase/oxidoreductase"/>
    <property type="match status" value="1"/>
</dbReference>
<name>A0A0S4J479_BODSA</name>
<sequence length="1073" mass="116515">MEQAPQPIIAEAITTTSSSRPNTTSHNAPQRKARPIQRDLRIELCGRNTDPLYLKCFHLLRSYRSRYHPLLRPYYTAVGGPTTTADVDLNQHDDETKSVPQVLSYAEQEDFTLSSHFSSPTAAVSVEGVPFLQRLHSTSSASFAPLSTASPSSSLTGENWLKDFLDYKLLSLKLRRTFEQHVEEQQQQQQQLQDPQPLSSGIDDNSTQQSTRQAVPPFQESVAWPLFIRHFVDEGSRTASFIIANLESGVTVVVDPPLDLSRVQADLIRFQLTVHSIFLTHLYMDVRTGHKELQSLHPGAVVVWCGAVWPMTAAETSPCKGKADDEQMIEHHHTNTLNNNNAVGNNGASSSVSAAPPPSNAVYIGDVLWSLDLGELPSHWSLATTTTAAAAPSSSSRLRVQGVWTPAGTDDAMILELYIGTVRVALFSGMTFPLDGCVRHDLRKVVPSTNMTRTLGQEDSFLWSRAPQCESGSNLALNEEDAQVLSSSGKGVRFSPVFMSRQRAAKVHEQQQSVPAVADRSNIVSAENQKLHATLSWLIEEYFGGSLATRRELDGVVVFPSHGGYNHMTHQLDLHWAAHIADLKRYSHVKRVYELVMPAQPTQGGGQNMGGASSAKPLLDQKKKGGGANQNAKNGAQQSTTTSSSSSLPRPPTIKNFDGYIKALPLLPKCVAFKWNRIANLNNVVDVCCLTTEGATARGGSDVPALAELLCTTTTTTTHHSLPSCRHDINGSEQPSASTPQLVVDVRPFSSYVARHIPGSVNIPMTYPGFTFGAKKAELWLSCALGAAHFTTPSSSSCSVYVVCGLESEIAETRLRCLHVGVPAEALAVVSVEALGADTVWQTIATITPQHEELQRSAMRSSPALNISSHCATAVSQQSALKASWQRLNTVASLDALSIVPTTLVVDVRTPYEYKNGSHRSSVHYALADLCTTFASFSSLVPPSSNNNNTASSPSLAFRLITKLHDDAIVGGADVTPHLEEIRKIIVYCAAGYRSHIAVSIIKAALEAEHLLRQQQTQQQQEQQSTAATAAAAKTRSFLADLEVVDVAGGALHIMLHRPDVWLVKDRSIICIS</sequence>
<dbReference type="PANTHER" id="PTHR43084">
    <property type="entry name" value="PERSULFIDE DIOXYGENASE ETHE1"/>
    <property type="match status" value="1"/>
</dbReference>
<dbReference type="InterPro" id="IPR036866">
    <property type="entry name" value="RibonucZ/Hydroxyglut_hydro"/>
</dbReference>
<dbReference type="Gene3D" id="3.40.250.10">
    <property type="entry name" value="Rhodanese-like domain"/>
    <property type="match status" value="1"/>
</dbReference>
<feature type="compositionally biased region" description="Low complexity" evidence="1">
    <location>
        <begin position="185"/>
        <end position="198"/>
    </location>
</feature>
<feature type="domain" description="Rhodanese" evidence="2">
    <location>
        <begin position="899"/>
        <end position="1005"/>
    </location>
</feature>
<feature type="region of interest" description="Disordered" evidence="1">
    <location>
        <begin position="1"/>
        <end position="35"/>
    </location>
</feature>
<organism evidence="3 4">
    <name type="scientific">Bodo saltans</name>
    <name type="common">Flagellated protozoan</name>
    <dbReference type="NCBI Taxonomy" id="75058"/>
    <lineage>
        <taxon>Eukaryota</taxon>
        <taxon>Discoba</taxon>
        <taxon>Euglenozoa</taxon>
        <taxon>Kinetoplastea</taxon>
        <taxon>Metakinetoplastina</taxon>
        <taxon>Eubodonida</taxon>
        <taxon>Bodonidae</taxon>
        <taxon>Bodo</taxon>
    </lineage>
</organism>
<dbReference type="AlphaFoldDB" id="A0A0S4J479"/>
<dbReference type="Gene3D" id="3.60.15.10">
    <property type="entry name" value="Ribonuclease Z/Hydroxyacylglutathione hydrolase-like"/>
    <property type="match status" value="1"/>
</dbReference>
<dbReference type="OrthoDB" id="449487at2759"/>
<dbReference type="PANTHER" id="PTHR43084:SF1">
    <property type="entry name" value="PERSULFIDE DIOXYGENASE ETHE1, MITOCHONDRIAL"/>
    <property type="match status" value="1"/>
</dbReference>
<dbReference type="InterPro" id="IPR001763">
    <property type="entry name" value="Rhodanese-like_dom"/>
</dbReference>
<dbReference type="GO" id="GO:0070813">
    <property type="term" value="P:hydrogen sulfide metabolic process"/>
    <property type="evidence" value="ECO:0007669"/>
    <property type="project" value="TreeGrafter"/>
</dbReference>
<dbReference type="InterPro" id="IPR036873">
    <property type="entry name" value="Rhodanese-like_dom_sf"/>
</dbReference>
<dbReference type="CDD" id="cd00158">
    <property type="entry name" value="RHOD"/>
    <property type="match status" value="2"/>
</dbReference>
<gene>
    <name evidence="3" type="ORF">BSAL_82875</name>
</gene>
<feature type="compositionally biased region" description="Polar residues" evidence="1">
    <location>
        <begin position="202"/>
        <end position="213"/>
    </location>
</feature>
<evidence type="ECO:0000313" key="3">
    <source>
        <dbReference type="EMBL" id="CUG67247.1"/>
    </source>
</evidence>
<dbReference type="PROSITE" id="PS50206">
    <property type="entry name" value="RHODANESE_3"/>
    <property type="match status" value="2"/>
</dbReference>
<proteinExistence type="predicted"/>
<feature type="compositionally biased region" description="Low complexity" evidence="1">
    <location>
        <begin position="629"/>
        <end position="647"/>
    </location>
</feature>
<accession>A0A0S4J479</accession>
<dbReference type="VEuPathDB" id="TriTrypDB:BSAL_82875"/>
<dbReference type="InterPro" id="IPR051682">
    <property type="entry name" value="Mito_Persulfide_Diox"/>
</dbReference>